<proteinExistence type="predicted"/>
<dbReference type="InParanoid" id="A0A5J5EJN4"/>
<feature type="compositionally biased region" description="Basic and acidic residues" evidence="1">
    <location>
        <begin position="98"/>
        <end position="121"/>
    </location>
</feature>
<dbReference type="EMBL" id="VXIS01000266">
    <property type="protein sequence ID" value="KAA8895414.1"/>
    <property type="molecule type" value="Genomic_DNA"/>
</dbReference>
<evidence type="ECO:0000313" key="3">
    <source>
        <dbReference type="Proteomes" id="UP000326924"/>
    </source>
</evidence>
<name>A0A5J5EJN4_9PEZI</name>
<organism evidence="2 3">
    <name type="scientific">Sphaerosporella brunnea</name>
    <dbReference type="NCBI Taxonomy" id="1250544"/>
    <lineage>
        <taxon>Eukaryota</taxon>
        <taxon>Fungi</taxon>
        <taxon>Dikarya</taxon>
        <taxon>Ascomycota</taxon>
        <taxon>Pezizomycotina</taxon>
        <taxon>Pezizomycetes</taxon>
        <taxon>Pezizales</taxon>
        <taxon>Pyronemataceae</taxon>
        <taxon>Sphaerosporella</taxon>
    </lineage>
</organism>
<gene>
    <name evidence="2" type="ORF">FN846DRAFT_996917</name>
</gene>
<keyword evidence="3" id="KW-1185">Reference proteome</keyword>
<feature type="region of interest" description="Disordered" evidence="1">
    <location>
        <begin position="43"/>
        <end position="123"/>
    </location>
</feature>
<sequence length="179" mass="20108">MCAQNHGECAPRQQSAVKSVTAWAQVAGDGAVCFNFYIGGGAGNTKQRTRRKPQGGKKKEKQRAKGSPVGKDISQDNRSDPVDRRNALRTQIPQAEVAARDRNLHARVAHPGDRNTTETSRRNFQNYVIVESFTKRTVNDDGFTPPQKMNDTTAARDLGQQASRSARQHYYNRQRKRQR</sequence>
<accession>A0A5J5EJN4</accession>
<feature type="compositionally biased region" description="Basic residues" evidence="1">
    <location>
        <begin position="47"/>
        <end position="64"/>
    </location>
</feature>
<dbReference type="AlphaFoldDB" id="A0A5J5EJN4"/>
<dbReference type="Proteomes" id="UP000326924">
    <property type="component" value="Unassembled WGS sequence"/>
</dbReference>
<evidence type="ECO:0000313" key="2">
    <source>
        <dbReference type="EMBL" id="KAA8895414.1"/>
    </source>
</evidence>
<reference evidence="2 3" key="1">
    <citation type="submission" date="2019-09" db="EMBL/GenBank/DDBJ databases">
        <title>Draft genome of the ectomycorrhizal ascomycete Sphaerosporella brunnea.</title>
        <authorList>
            <consortium name="DOE Joint Genome Institute"/>
            <person name="Benucci G.M."/>
            <person name="Marozzi G."/>
            <person name="Antonielli L."/>
            <person name="Sanchez S."/>
            <person name="Marco P."/>
            <person name="Wang X."/>
            <person name="Falini L.B."/>
            <person name="Barry K."/>
            <person name="Haridas S."/>
            <person name="Lipzen A."/>
            <person name="Labutti K."/>
            <person name="Grigoriev I.V."/>
            <person name="Murat C."/>
            <person name="Martin F."/>
            <person name="Albertini E."/>
            <person name="Donnini D."/>
            <person name="Bonito G."/>
        </authorList>
    </citation>
    <scope>NUCLEOTIDE SEQUENCE [LARGE SCALE GENOMIC DNA]</scope>
    <source>
        <strain evidence="2 3">Sb_GMNB300</strain>
    </source>
</reference>
<evidence type="ECO:0000256" key="1">
    <source>
        <dbReference type="SAM" id="MobiDB-lite"/>
    </source>
</evidence>
<feature type="compositionally biased region" description="Basic residues" evidence="1">
    <location>
        <begin position="166"/>
        <end position="179"/>
    </location>
</feature>
<feature type="compositionally biased region" description="Basic and acidic residues" evidence="1">
    <location>
        <begin position="73"/>
        <end position="86"/>
    </location>
</feature>
<protein>
    <submittedName>
        <fullName evidence="2">Uncharacterized protein</fullName>
    </submittedName>
</protein>
<feature type="region of interest" description="Disordered" evidence="1">
    <location>
        <begin position="137"/>
        <end position="179"/>
    </location>
</feature>
<comment type="caution">
    <text evidence="2">The sequence shown here is derived from an EMBL/GenBank/DDBJ whole genome shotgun (WGS) entry which is preliminary data.</text>
</comment>